<sequence>MERSQPQVQWQQRWTDILTQKVAFYRALSSDNQTLFNQRVLLFLHTTAVEAGQFEVTEEDRLLVAASAIIPVWAFPKWHYFNVHTVYLLPASFNQQFECGQPDSLITGMVGTGPMSGKLALSRPHLHLGFSNSRDKRNVGIHEFIHLIDMADGDCDGYPEALKEFAYAIPWFELVDKKPNRFTKKFPT</sequence>
<evidence type="ECO:0008006" key="3">
    <source>
        <dbReference type="Google" id="ProtNLM"/>
    </source>
</evidence>
<dbReference type="InterPro" id="IPR024079">
    <property type="entry name" value="MetalloPept_cat_dom_sf"/>
</dbReference>
<dbReference type="GO" id="GO:0004177">
    <property type="term" value="F:aminopeptidase activity"/>
    <property type="evidence" value="ECO:0007669"/>
    <property type="project" value="TreeGrafter"/>
</dbReference>
<reference evidence="2" key="1">
    <citation type="journal article" date="2019" name="Int. J. Syst. Evol. Microbiol.">
        <title>The Global Catalogue of Microorganisms (GCM) 10K type strain sequencing project: providing services to taxonomists for standard genome sequencing and annotation.</title>
        <authorList>
            <consortium name="The Broad Institute Genomics Platform"/>
            <consortium name="The Broad Institute Genome Sequencing Center for Infectious Disease"/>
            <person name="Wu L."/>
            <person name="Ma J."/>
        </authorList>
    </citation>
    <scope>NUCLEOTIDE SEQUENCE [LARGE SCALE GENOMIC DNA]</scope>
    <source>
        <strain evidence="2">JCM 19134</strain>
    </source>
</reference>
<gene>
    <name evidence="1" type="ORF">GCM10025791_42670</name>
</gene>
<name>A0AAV3U806_9ALTE</name>
<dbReference type="SUPFAM" id="SSF55486">
    <property type="entry name" value="Metalloproteases ('zincins'), catalytic domain"/>
    <property type="match status" value="1"/>
</dbReference>
<dbReference type="InterPro" id="IPR042252">
    <property type="entry name" value="MtfA_N"/>
</dbReference>
<evidence type="ECO:0000313" key="2">
    <source>
        <dbReference type="Proteomes" id="UP001409585"/>
    </source>
</evidence>
<proteinExistence type="predicted"/>
<accession>A0AAV3U806</accession>
<comment type="caution">
    <text evidence="1">The sequence shown here is derived from an EMBL/GenBank/DDBJ whole genome shotgun (WGS) entry which is preliminary data.</text>
</comment>
<protein>
    <recommendedName>
        <fullName evidence="3">Peptidase</fullName>
    </recommendedName>
</protein>
<dbReference type="GO" id="GO:0005829">
    <property type="term" value="C:cytosol"/>
    <property type="evidence" value="ECO:0007669"/>
    <property type="project" value="TreeGrafter"/>
</dbReference>
<dbReference type="GO" id="GO:0008237">
    <property type="term" value="F:metallopeptidase activity"/>
    <property type="evidence" value="ECO:0007669"/>
    <property type="project" value="InterPro"/>
</dbReference>
<dbReference type="InterPro" id="IPR010384">
    <property type="entry name" value="MtfA_fam"/>
</dbReference>
<dbReference type="Gene3D" id="3.40.390.10">
    <property type="entry name" value="Collagenase (Catalytic Domain)"/>
    <property type="match status" value="1"/>
</dbReference>
<dbReference type="Gene3D" id="1.10.472.150">
    <property type="entry name" value="Glucose-regulated metallo-peptidase M90, N-terminal domain"/>
    <property type="match status" value="1"/>
</dbReference>
<organism evidence="1 2">
    <name type="scientific">Halioxenophilus aromaticivorans</name>
    <dbReference type="NCBI Taxonomy" id="1306992"/>
    <lineage>
        <taxon>Bacteria</taxon>
        <taxon>Pseudomonadati</taxon>
        <taxon>Pseudomonadota</taxon>
        <taxon>Gammaproteobacteria</taxon>
        <taxon>Alteromonadales</taxon>
        <taxon>Alteromonadaceae</taxon>
        <taxon>Halioxenophilus</taxon>
    </lineage>
</organism>
<dbReference type="Proteomes" id="UP001409585">
    <property type="component" value="Unassembled WGS sequence"/>
</dbReference>
<evidence type="ECO:0000313" key="1">
    <source>
        <dbReference type="EMBL" id="GAA4957591.1"/>
    </source>
</evidence>
<dbReference type="PANTHER" id="PTHR30164">
    <property type="entry name" value="MTFA PEPTIDASE"/>
    <property type="match status" value="1"/>
</dbReference>
<keyword evidence="2" id="KW-1185">Reference proteome</keyword>
<dbReference type="PANTHER" id="PTHR30164:SF2">
    <property type="entry name" value="PROTEIN MTFA"/>
    <property type="match status" value="1"/>
</dbReference>
<dbReference type="EMBL" id="BAABLX010000075">
    <property type="protein sequence ID" value="GAA4957591.1"/>
    <property type="molecule type" value="Genomic_DNA"/>
</dbReference>
<dbReference type="Pfam" id="PF06167">
    <property type="entry name" value="Peptidase_M90"/>
    <property type="match status" value="1"/>
</dbReference>
<dbReference type="AlphaFoldDB" id="A0AAV3U806"/>